<protein>
    <submittedName>
        <fullName evidence="1">Uncharacterized protein</fullName>
    </submittedName>
</protein>
<dbReference type="EMBL" id="KQ417581">
    <property type="protein sequence ID" value="KOF91268.1"/>
    <property type="molecule type" value="Genomic_DNA"/>
</dbReference>
<reference evidence="1" key="1">
    <citation type="submission" date="2015-07" db="EMBL/GenBank/DDBJ databases">
        <title>MeaNS - Measles Nucleotide Surveillance Program.</title>
        <authorList>
            <person name="Tran T."/>
            <person name="Druce J."/>
        </authorList>
    </citation>
    <scope>NUCLEOTIDE SEQUENCE</scope>
    <source>
        <strain evidence="1">UCB-OBI-ISO-001</strain>
        <tissue evidence="1">Gonad</tissue>
    </source>
</reference>
<sequence length="80" mass="9089">MYCLTAKYFIRRSHCNILQHPPQKPTECKFVKNINALSCVSVCVYMHGQALSCVHVCTAVIAWKPGYFCSHSVKREPSNN</sequence>
<evidence type="ECO:0000313" key="1">
    <source>
        <dbReference type="EMBL" id="KOF91268.1"/>
    </source>
</evidence>
<proteinExistence type="predicted"/>
<dbReference type="AlphaFoldDB" id="A0A0L8HPR8"/>
<accession>A0A0L8HPR8</accession>
<organism evidence="1">
    <name type="scientific">Octopus bimaculoides</name>
    <name type="common">California two-spotted octopus</name>
    <dbReference type="NCBI Taxonomy" id="37653"/>
    <lineage>
        <taxon>Eukaryota</taxon>
        <taxon>Metazoa</taxon>
        <taxon>Spiralia</taxon>
        <taxon>Lophotrochozoa</taxon>
        <taxon>Mollusca</taxon>
        <taxon>Cephalopoda</taxon>
        <taxon>Coleoidea</taxon>
        <taxon>Octopodiformes</taxon>
        <taxon>Octopoda</taxon>
        <taxon>Incirrata</taxon>
        <taxon>Octopodidae</taxon>
        <taxon>Octopus</taxon>
    </lineage>
</organism>
<name>A0A0L8HPR8_OCTBM</name>
<gene>
    <name evidence="1" type="ORF">OCBIM_22009300mg</name>
</gene>